<dbReference type="InterPro" id="IPR032862">
    <property type="entry name" value="ALKBH6"/>
</dbReference>
<comment type="subcellular location">
    <subcellularLocation>
        <location evidence="1">Nucleus</location>
    </subcellularLocation>
</comment>
<evidence type="ECO:0000256" key="1">
    <source>
        <dbReference type="ARBA" id="ARBA00004123"/>
    </source>
</evidence>
<evidence type="ECO:0000256" key="7">
    <source>
        <dbReference type="ARBA" id="ARBA00023242"/>
    </source>
</evidence>
<dbReference type="PROSITE" id="PS51471">
    <property type="entry name" value="FE2OG_OXY"/>
    <property type="match status" value="1"/>
</dbReference>
<dbReference type="Gene3D" id="2.60.120.590">
    <property type="entry name" value="Alpha-ketoglutarate-dependent dioxygenase AlkB-like"/>
    <property type="match status" value="1"/>
</dbReference>
<dbReference type="PANTHER" id="PTHR46030:SF1">
    <property type="entry name" value="ALPHA-KETOGLUTARATE-DEPENDENT DIOXYGENASE ALKB HOMOLOG 6"/>
    <property type="match status" value="1"/>
</dbReference>
<keyword evidence="7" id="KW-0539">Nucleus</keyword>
<comment type="similarity">
    <text evidence="2">Belongs to the alkB family.</text>
</comment>
<keyword evidence="4" id="KW-0223">Dioxygenase</keyword>
<feature type="domain" description="Fe2OG dioxygenase" evidence="8">
    <location>
        <begin position="101"/>
        <end position="228"/>
    </location>
</feature>
<dbReference type="EMBL" id="LT671823">
    <property type="protein sequence ID" value="SHO77653.1"/>
    <property type="molecule type" value="Genomic_DNA"/>
</dbReference>
<dbReference type="PANTHER" id="PTHR46030">
    <property type="entry name" value="ALPHA-KETOGLUTARATE-DEPENDENT DIOXYGENASE ALKB HOMOLOG 6"/>
    <property type="match status" value="1"/>
</dbReference>
<dbReference type="InterPro" id="IPR027450">
    <property type="entry name" value="AlkB-like"/>
</dbReference>
<dbReference type="OrthoDB" id="412814at2759"/>
<evidence type="ECO:0000259" key="8">
    <source>
        <dbReference type="PROSITE" id="PS51471"/>
    </source>
</evidence>
<name>A0A1M8A5A6_MALS4</name>
<dbReference type="GO" id="GO:0046872">
    <property type="term" value="F:metal ion binding"/>
    <property type="evidence" value="ECO:0007669"/>
    <property type="project" value="UniProtKB-KW"/>
</dbReference>
<dbReference type="SUPFAM" id="SSF51197">
    <property type="entry name" value="Clavaminate synthase-like"/>
    <property type="match status" value="1"/>
</dbReference>
<evidence type="ECO:0000313" key="10">
    <source>
        <dbReference type="Proteomes" id="UP000186303"/>
    </source>
</evidence>
<evidence type="ECO:0000256" key="3">
    <source>
        <dbReference type="ARBA" id="ARBA00022723"/>
    </source>
</evidence>
<gene>
    <name evidence="9" type="ORF">MSYG_1995</name>
</gene>
<keyword evidence="3" id="KW-0479">Metal-binding</keyword>
<protein>
    <recommendedName>
        <fullName evidence="8">Fe2OG dioxygenase domain-containing protein</fullName>
    </recommendedName>
</protein>
<dbReference type="OMA" id="KSPKTKW"/>
<organism evidence="9 10">
    <name type="scientific">Malassezia sympodialis (strain ATCC 42132)</name>
    <name type="common">Atopic eczema-associated yeast</name>
    <dbReference type="NCBI Taxonomy" id="1230383"/>
    <lineage>
        <taxon>Eukaryota</taxon>
        <taxon>Fungi</taxon>
        <taxon>Dikarya</taxon>
        <taxon>Basidiomycota</taxon>
        <taxon>Ustilaginomycotina</taxon>
        <taxon>Malasseziomycetes</taxon>
        <taxon>Malasseziales</taxon>
        <taxon>Malasseziaceae</taxon>
        <taxon>Malassezia</taxon>
    </lineage>
</organism>
<keyword evidence="5" id="KW-0560">Oxidoreductase</keyword>
<dbReference type="GO" id="GO:0005634">
    <property type="term" value="C:nucleus"/>
    <property type="evidence" value="ECO:0007669"/>
    <property type="project" value="UniProtKB-SubCell"/>
</dbReference>
<dbReference type="InterPro" id="IPR037151">
    <property type="entry name" value="AlkB-like_sf"/>
</dbReference>
<dbReference type="Proteomes" id="UP000186303">
    <property type="component" value="Chromosome 3"/>
</dbReference>
<sequence>MVGLADARVAEAHTTAHGGFFYVREFISAEEEAYLIRKIDSAPRPQWKHLKHRRLQQWGGELAERTGALLPAALPAHVTDYPDLVARIAATGAFHESRHAAPNHCLVNEYLPGQGILPHTDGPAYFPAVATISLQGHTLLDLYANVPGEACPAEPVFSLLQEPRSLLVTCGDAYTQFLHGIAERDVDEPVHMSRIANKEALSGAWRVACEHGALLRTRRVSLTFRDVEKVHKGLRLGKLHT</sequence>
<dbReference type="VEuPathDB" id="FungiDB:MSYG_1995"/>
<evidence type="ECO:0000313" key="9">
    <source>
        <dbReference type="EMBL" id="SHO77653.1"/>
    </source>
</evidence>
<dbReference type="AlphaFoldDB" id="A0A1M8A5A6"/>
<dbReference type="Pfam" id="PF13532">
    <property type="entry name" value="2OG-FeII_Oxy_2"/>
    <property type="match status" value="1"/>
</dbReference>
<reference evidence="10" key="1">
    <citation type="journal article" date="2017" name="Nucleic Acids Res.">
        <title>Proteogenomics produces comprehensive and highly accurate protein-coding gene annotation in a complete genome assembly of Malassezia sympodialis.</title>
        <authorList>
            <person name="Zhu Y."/>
            <person name="Engstroem P.G."/>
            <person name="Tellgren-Roth C."/>
            <person name="Baudo C.D."/>
            <person name="Kennell J.C."/>
            <person name="Sun S."/>
            <person name="Billmyre R.B."/>
            <person name="Schroeder M.S."/>
            <person name="Andersson A."/>
            <person name="Holm T."/>
            <person name="Sigurgeirsson B."/>
            <person name="Wu G."/>
            <person name="Sankaranarayanan S.R."/>
            <person name="Siddharthan R."/>
            <person name="Sanyal K."/>
            <person name="Lundeberg J."/>
            <person name="Nystedt B."/>
            <person name="Boekhout T."/>
            <person name="Dawson T.L. Jr."/>
            <person name="Heitman J."/>
            <person name="Scheynius A."/>
            <person name="Lehtioe J."/>
        </authorList>
    </citation>
    <scope>NUCLEOTIDE SEQUENCE [LARGE SCALE GENOMIC DNA]</scope>
    <source>
        <strain evidence="10">ATCC 42132</strain>
    </source>
</reference>
<keyword evidence="6" id="KW-0408">Iron</keyword>
<evidence type="ECO:0000256" key="2">
    <source>
        <dbReference type="ARBA" id="ARBA00007879"/>
    </source>
</evidence>
<dbReference type="GO" id="GO:0051213">
    <property type="term" value="F:dioxygenase activity"/>
    <property type="evidence" value="ECO:0007669"/>
    <property type="project" value="UniProtKB-KW"/>
</dbReference>
<evidence type="ECO:0000256" key="5">
    <source>
        <dbReference type="ARBA" id="ARBA00023002"/>
    </source>
</evidence>
<proteinExistence type="inferred from homology"/>
<accession>A0A1M8A5A6</accession>
<keyword evidence="10" id="KW-1185">Reference proteome</keyword>
<evidence type="ECO:0000256" key="4">
    <source>
        <dbReference type="ARBA" id="ARBA00022964"/>
    </source>
</evidence>
<dbReference type="InterPro" id="IPR005123">
    <property type="entry name" value="Oxoglu/Fe-dep_dioxygenase_dom"/>
</dbReference>
<evidence type="ECO:0000256" key="6">
    <source>
        <dbReference type="ARBA" id="ARBA00023004"/>
    </source>
</evidence>